<sequence>MTPAGLDLEAGTANLITLKRRKRGVIRQVPLPSDLLSELDRTFGIRDRQRYPPKAQGRIWNWSRSTAWRRVKEVMAEAEVMGLAASPKGLRHAFGVAAFQSSVPPHLVQRWFGHASLRTTGIYCDVSGPDERRFAERMWANGSRWWLGSRAGRSSCAALIKHILRLISLTTSTLLVVARRPVSSGELRNRKNENVL</sequence>
<keyword evidence="1" id="KW-0233">DNA recombination</keyword>
<organism evidence="3 4">
    <name type="scientific">Bradyrhizobium iriomotense</name>
    <dbReference type="NCBI Taxonomy" id="441950"/>
    <lineage>
        <taxon>Bacteria</taxon>
        <taxon>Pseudomonadati</taxon>
        <taxon>Pseudomonadota</taxon>
        <taxon>Alphaproteobacteria</taxon>
        <taxon>Hyphomicrobiales</taxon>
        <taxon>Nitrobacteraceae</taxon>
        <taxon>Bradyrhizobium</taxon>
    </lineage>
</organism>
<dbReference type="InterPro" id="IPR002104">
    <property type="entry name" value="Integrase_catalytic"/>
</dbReference>
<proteinExistence type="predicted"/>
<name>A0ABQ6AYD1_9BRAD</name>
<keyword evidence="4" id="KW-1185">Reference proteome</keyword>
<evidence type="ECO:0000259" key="2">
    <source>
        <dbReference type="PROSITE" id="PS51898"/>
    </source>
</evidence>
<feature type="domain" description="Tyr recombinase" evidence="2">
    <location>
        <begin position="1"/>
        <end position="136"/>
    </location>
</feature>
<reference evidence="4" key="1">
    <citation type="journal article" date="2019" name="Int. J. Syst. Evol. Microbiol.">
        <title>The Global Catalogue of Microorganisms (GCM) 10K type strain sequencing project: providing services to taxonomists for standard genome sequencing and annotation.</title>
        <authorList>
            <consortium name="The Broad Institute Genomics Platform"/>
            <consortium name="The Broad Institute Genome Sequencing Center for Infectious Disease"/>
            <person name="Wu L."/>
            <person name="Ma J."/>
        </authorList>
    </citation>
    <scope>NUCLEOTIDE SEQUENCE [LARGE SCALE GENOMIC DNA]</scope>
    <source>
        <strain evidence="4">NBRC 102520</strain>
    </source>
</reference>
<dbReference type="Gene3D" id="1.10.443.10">
    <property type="entry name" value="Intergrase catalytic core"/>
    <property type="match status" value="1"/>
</dbReference>
<evidence type="ECO:0000313" key="4">
    <source>
        <dbReference type="Proteomes" id="UP001156905"/>
    </source>
</evidence>
<dbReference type="SUPFAM" id="SSF56349">
    <property type="entry name" value="DNA breaking-rejoining enzymes"/>
    <property type="match status" value="1"/>
</dbReference>
<dbReference type="InterPro" id="IPR011010">
    <property type="entry name" value="DNA_brk_join_enz"/>
</dbReference>
<evidence type="ECO:0000313" key="3">
    <source>
        <dbReference type="EMBL" id="GLR86538.1"/>
    </source>
</evidence>
<dbReference type="Proteomes" id="UP001156905">
    <property type="component" value="Unassembled WGS sequence"/>
</dbReference>
<dbReference type="Pfam" id="PF00589">
    <property type="entry name" value="Phage_integrase"/>
    <property type="match status" value="1"/>
</dbReference>
<dbReference type="PROSITE" id="PS51898">
    <property type="entry name" value="TYR_RECOMBINASE"/>
    <property type="match status" value="1"/>
</dbReference>
<dbReference type="CDD" id="cd00397">
    <property type="entry name" value="DNA_BRE_C"/>
    <property type="match status" value="1"/>
</dbReference>
<protein>
    <recommendedName>
        <fullName evidence="2">Tyr recombinase domain-containing protein</fullName>
    </recommendedName>
</protein>
<dbReference type="EMBL" id="BSOW01000010">
    <property type="protein sequence ID" value="GLR86538.1"/>
    <property type="molecule type" value="Genomic_DNA"/>
</dbReference>
<accession>A0ABQ6AYD1</accession>
<evidence type="ECO:0000256" key="1">
    <source>
        <dbReference type="ARBA" id="ARBA00023172"/>
    </source>
</evidence>
<dbReference type="InterPro" id="IPR013762">
    <property type="entry name" value="Integrase-like_cat_sf"/>
</dbReference>
<gene>
    <name evidence="3" type="ORF">GCM10007857_32490</name>
</gene>
<comment type="caution">
    <text evidence="3">The sequence shown here is derived from an EMBL/GenBank/DDBJ whole genome shotgun (WGS) entry which is preliminary data.</text>
</comment>